<feature type="transmembrane region" description="Helical" evidence="1">
    <location>
        <begin position="236"/>
        <end position="255"/>
    </location>
</feature>
<gene>
    <name evidence="2" type="ORF">GQX73_g2182</name>
</gene>
<keyword evidence="1" id="KW-0812">Transmembrane</keyword>
<feature type="transmembrane region" description="Helical" evidence="1">
    <location>
        <begin position="25"/>
        <end position="48"/>
    </location>
</feature>
<dbReference type="Proteomes" id="UP000481858">
    <property type="component" value="Unassembled WGS sequence"/>
</dbReference>
<protein>
    <recommendedName>
        <fullName evidence="4">Ubiquitin carrier protein</fullName>
    </recommendedName>
</protein>
<comment type="caution">
    <text evidence="2">The sequence shown here is derived from an EMBL/GenBank/DDBJ whole genome shotgun (WGS) entry which is preliminary data.</text>
</comment>
<organism evidence="2 3">
    <name type="scientific">Xylaria multiplex</name>
    <dbReference type="NCBI Taxonomy" id="323545"/>
    <lineage>
        <taxon>Eukaryota</taxon>
        <taxon>Fungi</taxon>
        <taxon>Dikarya</taxon>
        <taxon>Ascomycota</taxon>
        <taxon>Pezizomycotina</taxon>
        <taxon>Sordariomycetes</taxon>
        <taxon>Xylariomycetidae</taxon>
        <taxon>Xylariales</taxon>
        <taxon>Xylariaceae</taxon>
        <taxon>Xylaria</taxon>
    </lineage>
</organism>
<keyword evidence="3" id="KW-1185">Reference proteome</keyword>
<evidence type="ECO:0000313" key="2">
    <source>
        <dbReference type="EMBL" id="KAF2971395.1"/>
    </source>
</evidence>
<dbReference type="InParanoid" id="A0A7C8MYM6"/>
<keyword evidence="1" id="KW-0472">Membrane</keyword>
<name>A0A7C8MYM6_9PEZI</name>
<dbReference type="EMBL" id="WUBL01000014">
    <property type="protein sequence ID" value="KAF2971395.1"/>
    <property type="molecule type" value="Genomic_DNA"/>
</dbReference>
<feature type="transmembrane region" description="Helical" evidence="1">
    <location>
        <begin position="121"/>
        <end position="141"/>
    </location>
</feature>
<sequence>MYRDIATTLYKRGEASMDGYQMPGWAWAIFALNTIVFVPLFLVVTYTFQHVYPTLAIVEDPSPPAYDPVSLNEDGQSIAEDGFPTSDAAAVSEAPVITSSLRSTHRAVYAIAGWRSLFRGYASYLFLSLVMTLFAGIFIAVGVPSLIVAPLVAVVAAQPYAAWTHIVISAPSSKHFWQRLPPFKRAFKATAAPILLHTLAAELSTFLPRGLAFLLKMNIWNPEDPNTLPQYNKDDAWKGLLVLLSALAVQILLVIPTQVVLTRVQASFLPEEDDTIVPFDRSFGGKVEPAIVGGKGYVNMLDAWKSFSRASWVRLVKLYVKIFFIIVALSVVWVAVLIPEYILIANNSRKVGEP</sequence>
<dbReference type="AlphaFoldDB" id="A0A7C8MYM6"/>
<feature type="transmembrane region" description="Helical" evidence="1">
    <location>
        <begin position="147"/>
        <end position="168"/>
    </location>
</feature>
<keyword evidence="1" id="KW-1133">Transmembrane helix</keyword>
<feature type="transmembrane region" description="Helical" evidence="1">
    <location>
        <begin position="318"/>
        <end position="344"/>
    </location>
</feature>
<proteinExistence type="predicted"/>
<reference evidence="2 3" key="1">
    <citation type="submission" date="2019-12" db="EMBL/GenBank/DDBJ databases">
        <title>Draft genome sequence of the ascomycete Xylaria multiplex DSM 110363.</title>
        <authorList>
            <person name="Buettner E."/>
            <person name="Kellner H."/>
        </authorList>
    </citation>
    <scope>NUCLEOTIDE SEQUENCE [LARGE SCALE GENOMIC DNA]</scope>
    <source>
        <strain evidence="2 3">DSM 110363</strain>
    </source>
</reference>
<evidence type="ECO:0000313" key="3">
    <source>
        <dbReference type="Proteomes" id="UP000481858"/>
    </source>
</evidence>
<dbReference type="OrthoDB" id="2896006at2759"/>
<evidence type="ECO:0008006" key="4">
    <source>
        <dbReference type="Google" id="ProtNLM"/>
    </source>
</evidence>
<accession>A0A7C8MYM6</accession>
<evidence type="ECO:0000256" key="1">
    <source>
        <dbReference type="SAM" id="Phobius"/>
    </source>
</evidence>